<protein>
    <submittedName>
        <fullName evidence="2">Uncharacterized protein</fullName>
    </submittedName>
</protein>
<feature type="compositionally biased region" description="Basic residues" evidence="1">
    <location>
        <begin position="51"/>
        <end position="60"/>
    </location>
</feature>
<accession>A0ABR4F6M0</accession>
<reference evidence="2 3" key="1">
    <citation type="submission" date="2024-03" db="EMBL/GenBank/DDBJ databases">
        <title>A high-quality draft genome sequence of Diaporthe vaccinii, a causative agent of upright dieback and viscid rot disease in cranberry plants.</title>
        <authorList>
            <person name="Sarrasin M."/>
            <person name="Lang B.F."/>
            <person name="Burger G."/>
        </authorList>
    </citation>
    <scope>NUCLEOTIDE SEQUENCE [LARGE SCALE GENOMIC DNA]</scope>
    <source>
        <strain evidence="2 3">IS7</strain>
    </source>
</reference>
<comment type="caution">
    <text evidence="2">The sequence shown here is derived from an EMBL/GenBank/DDBJ whole genome shotgun (WGS) entry which is preliminary data.</text>
</comment>
<evidence type="ECO:0000256" key="1">
    <source>
        <dbReference type="SAM" id="MobiDB-lite"/>
    </source>
</evidence>
<proteinExistence type="predicted"/>
<sequence>MRPLGTDGHFGCFVPPSKTESNPWVSINFHALNKYAVPPSFKKPLPPSPPRRARLARKGPRLVAARERRAPPGSPLVPELRPVPLPEADALLQLRFGPLWHVAGALGLDGAQLDLQVPELRLVLCDRLLELVDAGLLLPQSLICSFLSLDRYCV</sequence>
<feature type="region of interest" description="Disordered" evidence="1">
    <location>
        <begin position="40"/>
        <end position="80"/>
    </location>
</feature>
<evidence type="ECO:0000313" key="3">
    <source>
        <dbReference type="Proteomes" id="UP001600888"/>
    </source>
</evidence>
<dbReference type="Proteomes" id="UP001600888">
    <property type="component" value="Unassembled WGS sequence"/>
</dbReference>
<organism evidence="2 3">
    <name type="scientific">Diaporthe vaccinii</name>
    <dbReference type="NCBI Taxonomy" id="105482"/>
    <lineage>
        <taxon>Eukaryota</taxon>
        <taxon>Fungi</taxon>
        <taxon>Dikarya</taxon>
        <taxon>Ascomycota</taxon>
        <taxon>Pezizomycotina</taxon>
        <taxon>Sordariomycetes</taxon>
        <taxon>Sordariomycetidae</taxon>
        <taxon>Diaporthales</taxon>
        <taxon>Diaporthaceae</taxon>
        <taxon>Diaporthe</taxon>
        <taxon>Diaporthe eres species complex</taxon>
    </lineage>
</organism>
<keyword evidence="3" id="KW-1185">Reference proteome</keyword>
<dbReference type="EMBL" id="JBAWTH010000010">
    <property type="protein sequence ID" value="KAL2290141.1"/>
    <property type="molecule type" value="Genomic_DNA"/>
</dbReference>
<evidence type="ECO:0000313" key="2">
    <source>
        <dbReference type="EMBL" id="KAL2290141.1"/>
    </source>
</evidence>
<gene>
    <name evidence="2" type="ORF">FJTKL_00629</name>
</gene>
<name>A0ABR4F6M0_9PEZI</name>